<protein>
    <recommendedName>
        <fullName evidence="5">Proteophosphoglycan ppg4</fullName>
    </recommendedName>
</protein>
<keyword evidence="2" id="KW-0812">Transmembrane</keyword>
<feature type="transmembrane region" description="Helical" evidence="2">
    <location>
        <begin position="286"/>
        <end position="308"/>
    </location>
</feature>
<evidence type="ECO:0000313" key="3">
    <source>
        <dbReference type="EMBL" id="TNY22837.1"/>
    </source>
</evidence>
<feature type="transmembrane region" description="Helical" evidence="2">
    <location>
        <begin position="75"/>
        <end position="94"/>
    </location>
</feature>
<keyword evidence="4" id="KW-1185">Reference proteome</keyword>
<sequence>MNAVLPPALDGQTVPNLIQALDRAFFPTPTPGFRARMAVLWTLTGLRCMWLVRFVERTSGRFLVINPRPAWTCTVFSFGLFELACLCSFFYGYGPSRNLRAWLGVRSFIAVLLSAIGWITSWTGMQAFLVAVEQEEVYLSARTANILFLGGGLSPERQGFAIATTVRGERLFSRYLDLRSAMCKHCSWSIVAIFPVVILAVDVGGFALAARLRRQLDESIELASYANGHGRKVLALQKAVTDLQTLTSAIAFVALCLFADLIWVAWCAEDPETKLVHWPYVEALAMSALWVYTVAVVVALLCMSFTALRSRRKIPDPDTTEGSTGERATTRGLSKKVRRPAQATWEGRG</sequence>
<feature type="transmembrane region" description="Helical" evidence="2">
    <location>
        <begin position="101"/>
        <end position="120"/>
    </location>
</feature>
<dbReference type="OrthoDB" id="10496568at2759"/>
<dbReference type="Proteomes" id="UP000311382">
    <property type="component" value="Unassembled WGS sequence"/>
</dbReference>
<evidence type="ECO:0000256" key="1">
    <source>
        <dbReference type="SAM" id="MobiDB-lite"/>
    </source>
</evidence>
<feature type="transmembrane region" description="Helical" evidence="2">
    <location>
        <begin position="246"/>
        <end position="266"/>
    </location>
</feature>
<reference evidence="3 4" key="1">
    <citation type="submission" date="2019-03" db="EMBL/GenBank/DDBJ databases">
        <title>Rhodosporidium diobovatum UCD-FST 08-225 genome sequencing, assembly, and annotation.</title>
        <authorList>
            <person name="Fakankun I.U."/>
            <person name="Fristensky B."/>
            <person name="Levin D.B."/>
        </authorList>
    </citation>
    <scope>NUCLEOTIDE SEQUENCE [LARGE SCALE GENOMIC DNA]</scope>
    <source>
        <strain evidence="3 4">UCD-FST 08-225</strain>
    </source>
</reference>
<keyword evidence="2" id="KW-0472">Membrane</keyword>
<evidence type="ECO:0000256" key="2">
    <source>
        <dbReference type="SAM" id="Phobius"/>
    </source>
</evidence>
<keyword evidence="2" id="KW-1133">Transmembrane helix</keyword>
<feature type="region of interest" description="Disordered" evidence="1">
    <location>
        <begin position="314"/>
        <end position="349"/>
    </location>
</feature>
<gene>
    <name evidence="3" type="ORF">DMC30DRAFT_414712</name>
</gene>
<proteinExistence type="predicted"/>
<organism evidence="3 4">
    <name type="scientific">Rhodotorula diobovata</name>
    <dbReference type="NCBI Taxonomy" id="5288"/>
    <lineage>
        <taxon>Eukaryota</taxon>
        <taxon>Fungi</taxon>
        <taxon>Dikarya</taxon>
        <taxon>Basidiomycota</taxon>
        <taxon>Pucciniomycotina</taxon>
        <taxon>Microbotryomycetes</taxon>
        <taxon>Sporidiobolales</taxon>
        <taxon>Sporidiobolaceae</taxon>
        <taxon>Rhodotorula</taxon>
    </lineage>
</organism>
<evidence type="ECO:0008006" key="5">
    <source>
        <dbReference type="Google" id="ProtNLM"/>
    </source>
</evidence>
<feature type="transmembrane region" description="Helical" evidence="2">
    <location>
        <begin position="188"/>
        <end position="210"/>
    </location>
</feature>
<dbReference type="EMBL" id="SOZI01000019">
    <property type="protein sequence ID" value="TNY22837.1"/>
    <property type="molecule type" value="Genomic_DNA"/>
</dbReference>
<comment type="caution">
    <text evidence="3">The sequence shown here is derived from an EMBL/GenBank/DDBJ whole genome shotgun (WGS) entry which is preliminary data.</text>
</comment>
<accession>A0A5C5G171</accession>
<name>A0A5C5G171_9BASI</name>
<evidence type="ECO:0000313" key="4">
    <source>
        <dbReference type="Proteomes" id="UP000311382"/>
    </source>
</evidence>
<dbReference type="AlphaFoldDB" id="A0A5C5G171"/>